<proteinExistence type="predicted"/>
<dbReference type="RefSeq" id="WP_008827757.1">
    <property type="nucleotide sequence ID" value="NZ_CP128492.1"/>
</dbReference>
<keyword evidence="4" id="KW-1185">Reference proteome</keyword>
<reference evidence="2 3" key="1">
    <citation type="submission" date="2014-03" db="EMBL/GenBank/DDBJ databases">
        <title>Whole genome sequence of Novosphingobium resinovorum KF1.</title>
        <authorList>
            <person name="Gan H.M."/>
            <person name="Gan H.Y."/>
            <person name="Chew T.H."/>
            <person name="Savka M.A."/>
        </authorList>
    </citation>
    <scope>NUCLEOTIDE SEQUENCE [LARGE SCALE GENOMIC DNA]</scope>
    <source>
        <strain evidence="2 3">KF1</strain>
    </source>
</reference>
<dbReference type="STRING" id="158500.BES08_11635"/>
<protein>
    <submittedName>
        <fullName evidence="2">Uncharacterized protein</fullName>
    </submittedName>
</protein>
<dbReference type="EMBL" id="CP017075">
    <property type="protein sequence ID" value="AOR77331.1"/>
    <property type="molecule type" value="Genomic_DNA"/>
</dbReference>
<reference evidence="1" key="2">
    <citation type="submission" date="2016-08" db="EMBL/GenBank/DDBJ databases">
        <authorList>
            <person name="Seilhamer J.J."/>
        </authorList>
    </citation>
    <scope>NUCLEOTIDE SEQUENCE [LARGE SCALE GENOMIC DNA]</scope>
    <source>
        <strain evidence="1">SA1</strain>
    </source>
</reference>
<evidence type="ECO:0000313" key="4">
    <source>
        <dbReference type="Proteomes" id="UP000094626"/>
    </source>
</evidence>
<dbReference type="PATRIC" id="fig|158500.4.peg.3222"/>
<accession>A0A031JV32</accession>
<dbReference type="Proteomes" id="UP000024329">
    <property type="component" value="Unassembled WGS sequence"/>
</dbReference>
<gene>
    <name evidence="1" type="ORF">BES08_11635</name>
    <name evidence="2" type="ORF">BV97_03158</name>
</gene>
<dbReference type="KEGG" id="nre:BES08_11635"/>
<evidence type="ECO:0000313" key="1">
    <source>
        <dbReference type="EMBL" id="AOR77331.1"/>
    </source>
</evidence>
<evidence type="ECO:0000313" key="3">
    <source>
        <dbReference type="Proteomes" id="UP000024329"/>
    </source>
</evidence>
<organism evidence="2 3">
    <name type="scientific">Novosphingobium resinovorum</name>
    <dbReference type="NCBI Taxonomy" id="158500"/>
    <lineage>
        <taxon>Bacteria</taxon>
        <taxon>Pseudomonadati</taxon>
        <taxon>Pseudomonadota</taxon>
        <taxon>Alphaproteobacteria</taxon>
        <taxon>Sphingomonadales</taxon>
        <taxon>Sphingomonadaceae</taxon>
        <taxon>Novosphingobium</taxon>
    </lineage>
</organism>
<sequence>MTRTFLHSFDPPSASPVNAATVDLDVADIEDAGIREVLQTPGAAYGAWSNLIRWVGDHLAMQDGECKDQLHDIAHIDGCGWSAAILHFSHTSYGDRPA</sequence>
<dbReference type="Proteomes" id="UP000094626">
    <property type="component" value="Chromosome"/>
</dbReference>
<evidence type="ECO:0000313" key="2">
    <source>
        <dbReference type="EMBL" id="EZP80739.1"/>
    </source>
</evidence>
<dbReference type="EMBL" id="JFYZ01000015">
    <property type="protein sequence ID" value="EZP80739.1"/>
    <property type="molecule type" value="Genomic_DNA"/>
</dbReference>
<reference evidence="4" key="3">
    <citation type="journal article" date="2017" name="J. Biotechnol.">
        <title>Complete genome sequence of Novosphingobium resinovorum SA1, a versatile xenobiotic-degrading bacterium capable of utilizing sulfanilic acid.</title>
        <authorList>
            <person name="Hegedus B."/>
            <person name="Kos P.B."/>
            <person name="Balint B."/>
            <person name="Maroti G."/>
            <person name="Gan H.M."/>
            <person name="Perei K."/>
            <person name="Rakhely G."/>
        </authorList>
    </citation>
    <scope>NUCLEOTIDE SEQUENCE [LARGE SCALE GENOMIC DNA]</scope>
    <source>
        <strain evidence="4">SA1</strain>
    </source>
</reference>
<name>A0A031JV32_9SPHN</name>
<dbReference type="AlphaFoldDB" id="A0A031JV32"/>